<evidence type="ECO:0000256" key="10">
    <source>
        <dbReference type="SAM" id="SignalP"/>
    </source>
</evidence>
<dbReference type="InterPro" id="IPR000169">
    <property type="entry name" value="Pept_cys_AS"/>
</dbReference>
<keyword evidence="7" id="KW-1015">Disulfide bond</keyword>
<feature type="domain" description="Peptidase C1A papain C-terminal" evidence="11">
    <location>
        <begin position="327"/>
        <end position="540"/>
    </location>
</feature>
<evidence type="ECO:0000256" key="9">
    <source>
        <dbReference type="SAM" id="Phobius"/>
    </source>
</evidence>
<dbReference type="Gene3D" id="3.90.70.10">
    <property type="entry name" value="Cysteine proteinases"/>
    <property type="match status" value="1"/>
</dbReference>
<dbReference type="PRINTS" id="PR00705">
    <property type="entry name" value="PAPAIN"/>
</dbReference>
<evidence type="ECO:0000256" key="6">
    <source>
        <dbReference type="ARBA" id="ARBA00023145"/>
    </source>
</evidence>
<dbReference type="Proteomes" id="UP000593567">
    <property type="component" value="Unassembled WGS sequence"/>
</dbReference>
<dbReference type="PANTHER" id="PTHR44845">
    <property type="entry name" value="CARRIER DOMAIN-CONTAINING PROTEIN"/>
    <property type="match status" value="1"/>
</dbReference>
<dbReference type="InterPro" id="IPR013201">
    <property type="entry name" value="Prot_inhib_I29"/>
</dbReference>
<proteinExistence type="predicted"/>
<evidence type="ECO:0000256" key="8">
    <source>
        <dbReference type="SAM" id="MobiDB-lite"/>
    </source>
</evidence>
<dbReference type="PROSITE" id="PS00139">
    <property type="entry name" value="THIOL_PROTEASE_CYS"/>
    <property type="match status" value="1"/>
</dbReference>
<dbReference type="Gene3D" id="3.40.50.980">
    <property type="match status" value="2"/>
</dbReference>
<feature type="signal peptide" evidence="10">
    <location>
        <begin position="1"/>
        <end position="21"/>
    </location>
</feature>
<keyword evidence="1" id="KW-0596">Phosphopantetheine</keyword>
<feature type="chain" id="PRO_5029502935" evidence="10">
    <location>
        <begin position="22"/>
        <end position="987"/>
    </location>
</feature>
<dbReference type="PROSITE" id="PS00455">
    <property type="entry name" value="AMP_BINDING"/>
    <property type="match status" value="1"/>
</dbReference>
<feature type="transmembrane region" description="Helical" evidence="9">
    <location>
        <begin position="579"/>
        <end position="602"/>
    </location>
</feature>
<dbReference type="SUPFAM" id="SSF54001">
    <property type="entry name" value="Cysteine proteinases"/>
    <property type="match status" value="1"/>
</dbReference>
<evidence type="ECO:0000256" key="7">
    <source>
        <dbReference type="ARBA" id="ARBA00023157"/>
    </source>
</evidence>
<keyword evidence="6" id="KW-0865">Zymogen</keyword>
<keyword evidence="3" id="KW-0645">Protease</keyword>
<dbReference type="InterPro" id="IPR039417">
    <property type="entry name" value="Peptidase_C1A_papain-like"/>
</dbReference>
<keyword evidence="14" id="KW-1185">Reference proteome</keyword>
<feature type="compositionally biased region" description="Polar residues" evidence="8">
    <location>
        <begin position="620"/>
        <end position="631"/>
    </location>
</feature>
<evidence type="ECO:0000313" key="14">
    <source>
        <dbReference type="Proteomes" id="UP000593567"/>
    </source>
</evidence>
<name>A0A7J7JRI1_BUGNE</name>
<feature type="domain" description="Cathepsin propeptide inhibitor" evidence="12">
    <location>
        <begin position="242"/>
        <end position="298"/>
    </location>
</feature>
<reference evidence="13" key="1">
    <citation type="submission" date="2020-06" db="EMBL/GenBank/DDBJ databases">
        <title>Draft genome of Bugula neritina, a colonial animal packing powerful symbionts and potential medicines.</title>
        <authorList>
            <person name="Rayko M."/>
        </authorList>
    </citation>
    <scope>NUCLEOTIDE SEQUENCE [LARGE SCALE GENOMIC DNA]</scope>
    <source>
        <strain evidence="13">Kwan_BN1</strain>
    </source>
</reference>
<dbReference type="AlphaFoldDB" id="A0A7J7JRI1"/>
<sequence length="987" mass="110480">MSSPWLSAFVFITITLCACSAKHDKPPTWPQSYQVSGTLSLPYAELKEPFEAYYDGKKMRSRMDFYGDTVQNYLRGDVGAHGTSYKLAYMTNQTHYNMRGCFMTEGTKDATITPQSVLPNLTSFEKVGSPFVMNGMNVTMWYYEETHGTKKSKYTMYLSTDDSSPVRYEMYGYDSLLGSHFDKYYVDYSDYQAHSLPDEVFSVPDNNTCGGFPGPGDAESRVVHNPFREFIDKDDSHHKEMFTKFKKFHKKEYGSDKEHAHRESNFKHNVRYIHSKNRSPITYRMAVNHLTDMSHAELKMRNGRRYSGVPNSGKPFDKSTATPKAQLPDLFDWRLYGAVTPVKDQAVCGSCWSFGTTGTIEGAYFKMTGKRVRLSQQELMDCSWGYGNNACDGGEDFRAYDWIIKNPGGLASEDDYGHYMAVDSKCNSRGVNGTVELTGYINITQGDQLGLKMALFDNGPISVAIDASHLSLSFYADGVYYEKDCKSDPDGLDHAVLAVGYGTMHGQLIGSLNPHQQHKAATEGLNGLSCHLLKDTMIIIDYIIPLLFGCVLISSPYISCRNNLCPGGDYAAVNAEGAAMYAVVVITVFATGIGCFIGMMSFKKKKYEEWDRQDGIGEHSPSSSRQDSNQRSAEEPLLGHVTLTSSNSTDKVKGVESYSSNDDIALGDTYSDDGQHQLLLKVEPGSSPVCGSIQSQQTPVDGISASVKAGSIMMEDSTASTDLLLPDLFIRQAKTTPDKVAVVSERGSMTYKELDEVTNLLSRYLRLKGVVGDSCVGIYMEKSLEYVISYISILKAGGAYLPLDVAYPNRLFHEIILDAAPKYILSKTEYINHMHSIKDQCLDMTGEWRSEVEKELSQINVLPEEEKLSLSNLAYIVYSSGTTGKPKGIQCPQRGAFYSYTWRHKAYPFIEGDREACNVFFVWEMYRPLCKGATLYVIPDNVIYDPPQLCQFLKRNQITRMTFTPSLFETIIEYNLPDVKECFSSLR</sequence>
<dbReference type="GO" id="GO:0006508">
    <property type="term" value="P:proteolysis"/>
    <property type="evidence" value="ECO:0007669"/>
    <property type="project" value="UniProtKB-KW"/>
</dbReference>
<evidence type="ECO:0000256" key="5">
    <source>
        <dbReference type="ARBA" id="ARBA00022807"/>
    </source>
</evidence>
<protein>
    <submittedName>
        <fullName evidence="13">26-29-p</fullName>
    </submittedName>
</protein>
<dbReference type="SMART" id="SM00645">
    <property type="entry name" value="Pept_C1"/>
    <property type="match status" value="1"/>
</dbReference>
<keyword evidence="9" id="KW-1133">Transmembrane helix</keyword>
<keyword evidence="9" id="KW-0472">Membrane</keyword>
<evidence type="ECO:0000313" key="13">
    <source>
        <dbReference type="EMBL" id="KAF6028607.1"/>
    </source>
</evidence>
<dbReference type="Pfam" id="PF00112">
    <property type="entry name" value="Peptidase_C1"/>
    <property type="match status" value="1"/>
</dbReference>
<dbReference type="FunFam" id="3.90.70.10:FF:000332">
    <property type="entry name" value="Cathepsin L1"/>
    <property type="match status" value="1"/>
</dbReference>
<dbReference type="PANTHER" id="PTHR44845:SF6">
    <property type="entry name" value="BETA-ALANINE-ACTIVATING ENZYME"/>
    <property type="match status" value="1"/>
</dbReference>
<evidence type="ECO:0000256" key="4">
    <source>
        <dbReference type="ARBA" id="ARBA00022801"/>
    </source>
</evidence>
<keyword evidence="10" id="KW-0732">Signal</keyword>
<dbReference type="SUPFAM" id="SSF56801">
    <property type="entry name" value="Acetyl-CoA synthetase-like"/>
    <property type="match status" value="1"/>
</dbReference>
<dbReference type="InterPro" id="IPR000668">
    <property type="entry name" value="Peptidase_C1A_C"/>
</dbReference>
<keyword evidence="5" id="KW-0788">Thiol protease</keyword>
<dbReference type="CDD" id="cd02248">
    <property type="entry name" value="Peptidase_C1A"/>
    <property type="match status" value="1"/>
</dbReference>
<evidence type="ECO:0000256" key="2">
    <source>
        <dbReference type="ARBA" id="ARBA00022553"/>
    </source>
</evidence>
<evidence type="ECO:0000256" key="1">
    <source>
        <dbReference type="ARBA" id="ARBA00022450"/>
    </source>
</evidence>
<keyword evidence="4" id="KW-0378">Hydrolase</keyword>
<evidence type="ECO:0000259" key="11">
    <source>
        <dbReference type="SMART" id="SM00645"/>
    </source>
</evidence>
<dbReference type="SMART" id="SM00848">
    <property type="entry name" value="Inhibitor_I29"/>
    <property type="match status" value="1"/>
</dbReference>
<keyword evidence="2" id="KW-0597">Phosphoprotein</keyword>
<dbReference type="InterPro" id="IPR020845">
    <property type="entry name" value="AMP-binding_CS"/>
</dbReference>
<organism evidence="13 14">
    <name type="scientific">Bugula neritina</name>
    <name type="common">Brown bryozoan</name>
    <name type="synonym">Sertularia neritina</name>
    <dbReference type="NCBI Taxonomy" id="10212"/>
    <lineage>
        <taxon>Eukaryota</taxon>
        <taxon>Metazoa</taxon>
        <taxon>Spiralia</taxon>
        <taxon>Lophotrochozoa</taxon>
        <taxon>Bryozoa</taxon>
        <taxon>Gymnolaemata</taxon>
        <taxon>Cheilostomatida</taxon>
        <taxon>Flustrina</taxon>
        <taxon>Buguloidea</taxon>
        <taxon>Bugulidae</taxon>
        <taxon>Bugula</taxon>
    </lineage>
</organism>
<dbReference type="InterPro" id="IPR000873">
    <property type="entry name" value="AMP-dep_synth/lig_dom"/>
</dbReference>
<gene>
    <name evidence="13" type="ORF">EB796_013079</name>
</gene>
<dbReference type="GO" id="GO:0008234">
    <property type="term" value="F:cysteine-type peptidase activity"/>
    <property type="evidence" value="ECO:0007669"/>
    <property type="project" value="UniProtKB-KW"/>
</dbReference>
<dbReference type="InterPro" id="IPR038765">
    <property type="entry name" value="Papain-like_cys_pep_sf"/>
</dbReference>
<evidence type="ECO:0000259" key="12">
    <source>
        <dbReference type="SMART" id="SM00848"/>
    </source>
</evidence>
<dbReference type="Pfam" id="PF00501">
    <property type="entry name" value="AMP-binding"/>
    <property type="match status" value="1"/>
</dbReference>
<comment type="caution">
    <text evidence="13">The sequence shown here is derived from an EMBL/GenBank/DDBJ whole genome shotgun (WGS) entry which is preliminary data.</text>
</comment>
<evidence type="ECO:0000256" key="3">
    <source>
        <dbReference type="ARBA" id="ARBA00022670"/>
    </source>
</evidence>
<dbReference type="PROSITE" id="PS00639">
    <property type="entry name" value="THIOL_PROTEASE_HIS"/>
    <property type="match status" value="1"/>
</dbReference>
<dbReference type="Pfam" id="PF08246">
    <property type="entry name" value="Inhibitor_I29"/>
    <property type="match status" value="1"/>
</dbReference>
<dbReference type="OrthoDB" id="65740at2759"/>
<keyword evidence="9" id="KW-0812">Transmembrane</keyword>
<accession>A0A7J7JRI1</accession>
<feature type="region of interest" description="Disordered" evidence="8">
    <location>
        <begin position="614"/>
        <end position="655"/>
    </location>
</feature>
<dbReference type="InterPro" id="IPR025660">
    <property type="entry name" value="Pept_his_AS"/>
</dbReference>
<dbReference type="EMBL" id="VXIV02001932">
    <property type="protein sequence ID" value="KAF6028607.1"/>
    <property type="molecule type" value="Genomic_DNA"/>
</dbReference>